<dbReference type="SMART" id="SM00388">
    <property type="entry name" value="HisKA"/>
    <property type="match status" value="1"/>
</dbReference>
<dbReference type="SMART" id="SM00387">
    <property type="entry name" value="HATPase_c"/>
    <property type="match status" value="1"/>
</dbReference>
<evidence type="ECO:0000313" key="13">
    <source>
        <dbReference type="EMBL" id="MRX83710.1"/>
    </source>
</evidence>
<dbReference type="Gene3D" id="3.40.50.2300">
    <property type="match status" value="1"/>
</dbReference>
<feature type="transmembrane region" description="Helical" evidence="10">
    <location>
        <begin position="314"/>
        <end position="333"/>
    </location>
</feature>
<protein>
    <recommendedName>
        <fullName evidence="8">Circadian input-output histidine kinase CikA</fullName>
        <ecNumber evidence="4">2.7.13.3</ecNumber>
    </recommendedName>
</protein>
<organism evidence="13 14">
    <name type="scientific">Eggerthella guodeyinii</name>
    <dbReference type="NCBI Taxonomy" id="2690837"/>
    <lineage>
        <taxon>Bacteria</taxon>
        <taxon>Bacillati</taxon>
        <taxon>Actinomycetota</taxon>
        <taxon>Coriobacteriia</taxon>
        <taxon>Eggerthellales</taxon>
        <taxon>Eggerthellaceae</taxon>
        <taxon>Eggerthella</taxon>
    </lineage>
</organism>
<keyword evidence="6" id="KW-0808">Transferase</keyword>
<keyword evidence="14" id="KW-1185">Reference proteome</keyword>
<keyword evidence="10" id="KW-0472">Membrane</keyword>
<evidence type="ECO:0000259" key="11">
    <source>
        <dbReference type="PROSITE" id="PS50109"/>
    </source>
</evidence>
<dbReference type="FunFam" id="3.30.565.10:FF:000010">
    <property type="entry name" value="Sensor histidine kinase RcsC"/>
    <property type="match status" value="1"/>
</dbReference>
<sequence>MGSARYDRKRGVLPMELITRSRERRRIALVVVVLVLTLLIALVYTVVSSREATSAAVETMSEVYLQELSDQVIAHFNTGIDGKFCQIDTVGSSLSLYQPADLDEVRDFLACMEADDEEYAYLALRGNDGRYYTARGVAAASDDDAARGDLSLSYRDASGHDVMLYDGTIALVDAFDPVTCGDVTFTAVVAGYDVNIISGRLNLDLVKGSSRSSVIGSDGTCIAGCDAEGLCNGDNLFDALEASARLDDGFTMDQVREAVDEGDSFLLPFWYKDHHEYLYFRPMDNQDWYLCTAMPYGVVDEDIAGLSKVLMQNAVLMATMIVAVIVIFFLIYYRLVKRNTRLLSDEKDRAERASEEARRASLAKSEFLSRMSHEIRTPMNGIMGMTAIALEHADDEEKTRACLEKIDVTSEHLMALINDILDMSKIESGKIDIKRETFDFAAFVGSLNAVFGTQALEQGIRYETEEAGALPSLLVGDGLRLNQIIYNLVGNAFKFTPCGGSVTLRIEELPARPDDDAGRGDGPIWLRFSVTDTGCGIEPENRERIFSSFEQGDDASRMRGGTGLGLAITKRFAEMMGGSIALASEVGKGSTFTVDIPFGRAAAGEGPAGRDGAFGLSRPLQADADDAYDFSGKRIVIAEDNELNREIATEVLVMTGAEVMAVSTGAEAVRAFERSRPGSVDLILMDIQMPEMDGYEATRVIRALDRDDARTVPIIAMTANAFVEDEERSRMSGMDGHLSKPLDIRLVYATIDGFLRERPRGGGA</sequence>
<dbReference type="InterPro" id="IPR005467">
    <property type="entry name" value="His_kinase_dom"/>
</dbReference>
<evidence type="ECO:0000256" key="1">
    <source>
        <dbReference type="ARBA" id="ARBA00000085"/>
    </source>
</evidence>
<dbReference type="Proteomes" id="UP000438093">
    <property type="component" value="Unassembled WGS sequence"/>
</dbReference>
<keyword evidence="7" id="KW-0902">Two-component regulatory system</keyword>
<gene>
    <name evidence="13" type="ORF">GJG86_14610</name>
</gene>
<dbReference type="InterPro" id="IPR036097">
    <property type="entry name" value="HisK_dim/P_sf"/>
</dbReference>
<dbReference type="PROSITE" id="PS50110">
    <property type="entry name" value="RESPONSE_REGULATORY"/>
    <property type="match status" value="1"/>
</dbReference>
<accession>A0A6N7RSL7</accession>
<dbReference type="Gene3D" id="3.30.565.10">
    <property type="entry name" value="Histidine kinase-like ATPase, C-terminal domain"/>
    <property type="match status" value="1"/>
</dbReference>
<dbReference type="CDD" id="cd17546">
    <property type="entry name" value="REC_hyHK_CKI1_RcsC-like"/>
    <property type="match status" value="1"/>
</dbReference>
<feature type="modified residue" description="4-aspartylphosphate" evidence="9">
    <location>
        <position position="686"/>
    </location>
</feature>
<dbReference type="InterPro" id="IPR001789">
    <property type="entry name" value="Sig_transdc_resp-reg_receiver"/>
</dbReference>
<keyword evidence="10" id="KW-0812">Transmembrane</keyword>
<feature type="transmembrane region" description="Helical" evidence="10">
    <location>
        <begin position="27"/>
        <end position="47"/>
    </location>
</feature>
<dbReference type="InterPro" id="IPR003594">
    <property type="entry name" value="HATPase_dom"/>
</dbReference>
<keyword evidence="5 9" id="KW-0597">Phosphoprotein</keyword>
<evidence type="ECO:0000259" key="12">
    <source>
        <dbReference type="PROSITE" id="PS50110"/>
    </source>
</evidence>
<dbReference type="PRINTS" id="PR00344">
    <property type="entry name" value="BCTRLSENSOR"/>
</dbReference>
<keyword evidence="6" id="KW-0418">Kinase</keyword>
<dbReference type="InterPro" id="IPR036890">
    <property type="entry name" value="HATPase_C_sf"/>
</dbReference>
<evidence type="ECO:0000256" key="4">
    <source>
        <dbReference type="ARBA" id="ARBA00012438"/>
    </source>
</evidence>
<dbReference type="InterPro" id="IPR011006">
    <property type="entry name" value="CheY-like_superfamily"/>
</dbReference>
<dbReference type="InterPro" id="IPR003661">
    <property type="entry name" value="HisK_dim/P_dom"/>
</dbReference>
<dbReference type="SMART" id="SM00448">
    <property type="entry name" value="REC"/>
    <property type="match status" value="1"/>
</dbReference>
<comment type="catalytic activity">
    <reaction evidence="1">
        <text>ATP + protein L-histidine = ADP + protein N-phospho-L-histidine.</text>
        <dbReference type="EC" id="2.7.13.3"/>
    </reaction>
</comment>
<name>A0A6N7RSL7_9ACTN</name>
<dbReference type="AlphaFoldDB" id="A0A6N7RSL7"/>
<comment type="similarity">
    <text evidence="3">In the N-terminal section; belongs to the phytochrome family.</text>
</comment>
<dbReference type="SUPFAM" id="SSF55874">
    <property type="entry name" value="ATPase domain of HSP90 chaperone/DNA topoisomerase II/histidine kinase"/>
    <property type="match status" value="1"/>
</dbReference>
<evidence type="ECO:0000256" key="9">
    <source>
        <dbReference type="PROSITE-ProRule" id="PRU00169"/>
    </source>
</evidence>
<evidence type="ECO:0000256" key="8">
    <source>
        <dbReference type="ARBA" id="ARBA00074306"/>
    </source>
</evidence>
<dbReference type="GO" id="GO:0000155">
    <property type="term" value="F:phosphorelay sensor kinase activity"/>
    <property type="evidence" value="ECO:0007669"/>
    <property type="project" value="InterPro"/>
</dbReference>
<feature type="domain" description="Histidine kinase" evidence="11">
    <location>
        <begin position="370"/>
        <end position="600"/>
    </location>
</feature>
<evidence type="ECO:0000313" key="14">
    <source>
        <dbReference type="Proteomes" id="UP000438093"/>
    </source>
</evidence>
<dbReference type="Pfam" id="PF02518">
    <property type="entry name" value="HATPase_c"/>
    <property type="match status" value="1"/>
</dbReference>
<dbReference type="PANTHER" id="PTHR45339">
    <property type="entry name" value="HYBRID SIGNAL TRANSDUCTION HISTIDINE KINASE J"/>
    <property type="match status" value="1"/>
</dbReference>
<dbReference type="CDD" id="cd16922">
    <property type="entry name" value="HATPase_EvgS-ArcB-TorS-like"/>
    <property type="match status" value="1"/>
</dbReference>
<dbReference type="GO" id="GO:0005886">
    <property type="term" value="C:plasma membrane"/>
    <property type="evidence" value="ECO:0007669"/>
    <property type="project" value="UniProtKB-SubCell"/>
</dbReference>
<comment type="caution">
    <text evidence="13">The sequence shown here is derived from an EMBL/GenBank/DDBJ whole genome shotgun (WGS) entry which is preliminary data.</text>
</comment>
<dbReference type="SUPFAM" id="SSF52172">
    <property type="entry name" value="CheY-like"/>
    <property type="match status" value="1"/>
</dbReference>
<dbReference type="Gene3D" id="3.30.450.20">
    <property type="entry name" value="PAS domain"/>
    <property type="match status" value="1"/>
</dbReference>
<evidence type="ECO:0000256" key="6">
    <source>
        <dbReference type="ARBA" id="ARBA00022777"/>
    </source>
</evidence>
<evidence type="ECO:0000256" key="7">
    <source>
        <dbReference type="ARBA" id="ARBA00023012"/>
    </source>
</evidence>
<evidence type="ECO:0000256" key="2">
    <source>
        <dbReference type="ARBA" id="ARBA00004236"/>
    </source>
</evidence>
<dbReference type="SUPFAM" id="SSF47384">
    <property type="entry name" value="Homodimeric domain of signal transducing histidine kinase"/>
    <property type="match status" value="1"/>
</dbReference>
<dbReference type="InterPro" id="IPR004358">
    <property type="entry name" value="Sig_transdc_His_kin-like_C"/>
</dbReference>
<dbReference type="Pfam" id="PF00512">
    <property type="entry name" value="HisKA"/>
    <property type="match status" value="1"/>
</dbReference>
<dbReference type="EMBL" id="VTFY01000014">
    <property type="protein sequence ID" value="MRX83710.1"/>
    <property type="molecule type" value="Genomic_DNA"/>
</dbReference>
<evidence type="ECO:0000256" key="5">
    <source>
        <dbReference type="ARBA" id="ARBA00022553"/>
    </source>
</evidence>
<proteinExistence type="inferred from homology"/>
<dbReference type="Gene3D" id="1.10.287.130">
    <property type="match status" value="1"/>
</dbReference>
<evidence type="ECO:0000256" key="3">
    <source>
        <dbReference type="ARBA" id="ARBA00006402"/>
    </source>
</evidence>
<dbReference type="Pfam" id="PF00072">
    <property type="entry name" value="Response_reg"/>
    <property type="match status" value="1"/>
</dbReference>
<keyword evidence="10" id="KW-1133">Transmembrane helix</keyword>
<evidence type="ECO:0000256" key="10">
    <source>
        <dbReference type="SAM" id="Phobius"/>
    </source>
</evidence>
<comment type="subcellular location">
    <subcellularLocation>
        <location evidence="2">Cell membrane</location>
    </subcellularLocation>
</comment>
<dbReference type="EC" id="2.7.13.3" evidence="4"/>
<dbReference type="PANTHER" id="PTHR45339:SF3">
    <property type="entry name" value="HISTIDINE KINASE"/>
    <property type="match status" value="1"/>
</dbReference>
<dbReference type="PROSITE" id="PS50109">
    <property type="entry name" value="HIS_KIN"/>
    <property type="match status" value="1"/>
</dbReference>
<reference evidence="14" key="1">
    <citation type="submission" date="2019-08" db="EMBL/GenBank/DDBJ databases">
        <title>Arthrobacter sp. nov., isolated from plateau pika and Tibetan wild ass.</title>
        <authorList>
            <person name="Ge Y."/>
        </authorList>
    </citation>
    <scope>NUCLEOTIDE SEQUENCE [LARGE SCALE GENOMIC DNA]</scope>
    <source>
        <strain evidence="14">HF-4214</strain>
    </source>
</reference>
<feature type="domain" description="Response regulatory" evidence="12">
    <location>
        <begin position="634"/>
        <end position="755"/>
    </location>
</feature>
<dbReference type="CDD" id="cd00082">
    <property type="entry name" value="HisKA"/>
    <property type="match status" value="1"/>
</dbReference>